<evidence type="ECO:0000313" key="2">
    <source>
        <dbReference type="EMBL" id="GBP52904.1"/>
    </source>
</evidence>
<organism evidence="2 3">
    <name type="scientific">Eumeta variegata</name>
    <name type="common">Bagworm moth</name>
    <name type="synonym">Eumeta japonica</name>
    <dbReference type="NCBI Taxonomy" id="151549"/>
    <lineage>
        <taxon>Eukaryota</taxon>
        <taxon>Metazoa</taxon>
        <taxon>Ecdysozoa</taxon>
        <taxon>Arthropoda</taxon>
        <taxon>Hexapoda</taxon>
        <taxon>Insecta</taxon>
        <taxon>Pterygota</taxon>
        <taxon>Neoptera</taxon>
        <taxon>Endopterygota</taxon>
        <taxon>Lepidoptera</taxon>
        <taxon>Glossata</taxon>
        <taxon>Ditrysia</taxon>
        <taxon>Tineoidea</taxon>
        <taxon>Psychidae</taxon>
        <taxon>Oiketicinae</taxon>
        <taxon>Eumeta</taxon>
    </lineage>
</organism>
<dbReference type="AlphaFoldDB" id="A0A4C1WS13"/>
<evidence type="ECO:0000313" key="3">
    <source>
        <dbReference type="Proteomes" id="UP000299102"/>
    </source>
</evidence>
<gene>
    <name evidence="2" type="ORF">EVAR_47559_1</name>
</gene>
<name>A0A4C1WS13_EUMVA</name>
<keyword evidence="3" id="KW-1185">Reference proteome</keyword>
<comment type="caution">
    <text evidence="2">The sequence shown here is derived from an EMBL/GenBank/DDBJ whole genome shotgun (WGS) entry which is preliminary data.</text>
</comment>
<dbReference type="Proteomes" id="UP000299102">
    <property type="component" value="Unassembled WGS sequence"/>
</dbReference>
<accession>A0A4C1WS13</accession>
<reference evidence="2 3" key="1">
    <citation type="journal article" date="2019" name="Commun. Biol.">
        <title>The bagworm genome reveals a unique fibroin gene that provides high tensile strength.</title>
        <authorList>
            <person name="Kono N."/>
            <person name="Nakamura H."/>
            <person name="Ohtoshi R."/>
            <person name="Tomita M."/>
            <person name="Numata K."/>
            <person name="Arakawa K."/>
        </authorList>
    </citation>
    <scope>NUCLEOTIDE SEQUENCE [LARGE SCALE GENOMIC DNA]</scope>
</reference>
<sequence>MGILFVSSHAPRRYGHSNRCVQRIYRLHLNRRGATEGGVYIVYARGAVKHVGHTDFPHNAANGQRPSAVSHRQLSASRSNRRNRNFHRNIVFSSTASRTMISDGRTPSLKSGPFLVEEEFQRARKPLRGGGRGRPGGRGRNIKILYFDSRIDNITIHDHRARCEAAIKISIFSSEFVWIVAFTRLVQLYVSTRQRGESLYGPPAFRAACTVCVDGISCAV</sequence>
<proteinExistence type="predicted"/>
<evidence type="ECO:0000256" key="1">
    <source>
        <dbReference type="SAM" id="MobiDB-lite"/>
    </source>
</evidence>
<feature type="region of interest" description="Disordered" evidence="1">
    <location>
        <begin position="54"/>
        <end position="80"/>
    </location>
</feature>
<dbReference type="EMBL" id="BGZK01000612">
    <property type="protein sequence ID" value="GBP52904.1"/>
    <property type="molecule type" value="Genomic_DNA"/>
</dbReference>
<protein>
    <submittedName>
        <fullName evidence="2">Uncharacterized protein</fullName>
    </submittedName>
</protein>